<feature type="non-terminal residue" evidence="4">
    <location>
        <position position="489"/>
    </location>
</feature>
<dbReference type="EMBL" id="JASCIR010000036">
    <property type="protein sequence ID" value="MDI3389962.1"/>
    <property type="molecule type" value="Genomic_DNA"/>
</dbReference>
<name>A0ABT6RZW3_9ACTN</name>
<comment type="caution">
    <text evidence="4">The sequence shown here is derived from an EMBL/GenBank/DDBJ whole genome shotgun (WGS) entry which is preliminary data.</text>
</comment>
<dbReference type="InterPro" id="IPR014030">
    <property type="entry name" value="Ketoacyl_synth_N"/>
</dbReference>
<dbReference type="PANTHER" id="PTHR43775">
    <property type="entry name" value="FATTY ACID SYNTHASE"/>
    <property type="match status" value="1"/>
</dbReference>
<evidence type="ECO:0000256" key="1">
    <source>
        <dbReference type="ARBA" id="ARBA00022450"/>
    </source>
</evidence>
<sequence length="489" mass="51109">MMDSEVSRATGALAEDDSIAVIGLSCRLPGAPDPDAFWTLLREGANGITEAPQDRWDTESLYDPDTSLPGRMSTKWGGFLDRVGHFDPEFFGISPKEAAAMDPQQRLLLELSWEALENARIVPGTLHGTAAGVFVGAISSDYELLLHQGGRSAIDRHSLTGTQRSLIANRVSYTLGLRGPSLTVDSGQSSSLVGVHLACESLRRGESDIALAGGVNLNLAPEGTIGTSKFGAMSPDGRCYTFDERANGYVRGEGGGLVVLKPLAAALADGDPIRGVIRGSAVNNSGDATTLTTPDREAQQAVMAAACRRAGIDPSDVGYVELHGTGTKVGDPIEAAAVGAVYGTGRPADQPVRVGSAKTNVGHLEGAAGIVGLLKALLALTHRQLPPSLNFERAHPDIPLTELRVQVQQQLEEWDTGRRADRRLAGVSSWGMGGTNAHVVVEEAPVGGPAEVPVEEAPVEESSVEVAGVSNVSGVVPWLVSARSSEALV</sequence>
<dbReference type="SMART" id="SM00825">
    <property type="entry name" value="PKS_KS"/>
    <property type="match status" value="1"/>
</dbReference>
<feature type="domain" description="Ketosynthase family 3 (KS3)" evidence="3">
    <location>
        <begin position="16"/>
        <end position="443"/>
    </location>
</feature>
<dbReference type="InterPro" id="IPR032821">
    <property type="entry name" value="PKS_assoc"/>
</dbReference>
<keyword evidence="5" id="KW-1185">Reference proteome</keyword>
<protein>
    <submittedName>
        <fullName evidence="4">Beta-ketoacyl synthase N-terminal-like domain-containing protein</fullName>
    </submittedName>
</protein>
<dbReference type="PROSITE" id="PS52004">
    <property type="entry name" value="KS3_2"/>
    <property type="match status" value="1"/>
</dbReference>
<dbReference type="Pfam" id="PF02801">
    <property type="entry name" value="Ketoacyl-synt_C"/>
    <property type="match status" value="1"/>
</dbReference>
<reference evidence="4 5" key="1">
    <citation type="submission" date="2023-05" db="EMBL/GenBank/DDBJ databases">
        <title>Draft genome sequence of Streptomyces sp. B-S-A8 isolated from a cave soil in Thailand.</title>
        <authorList>
            <person name="Chamroensaksri N."/>
            <person name="Muangham S."/>
        </authorList>
    </citation>
    <scope>NUCLEOTIDE SEQUENCE [LARGE SCALE GENOMIC DNA]</scope>
    <source>
        <strain evidence="4 5">B-S-A8</strain>
    </source>
</reference>
<dbReference type="CDD" id="cd00833">
    <property type="entry name" value="PKS"/>
    <property type="match status" value="1"/>
</dbReference>
<gene>
    <name evidence="4" type="ORF">QIS99_27775</name>
</gene>
<dbReference type="InterPro" id="IPR014031">
    <property type="entry name" value="Ketoacyl_synth_C"/>
</dbReference>
<accession>A0ABT6RZW3</accession>
<dbReference type="InterPro" id="IPR016039">
    <property type="entry name" value="Thiolase-like"/>
</dbReference>
<dbReference type="Gene3D" id="3.40.47.10">
    <property type="match status" value="1"/>
</dbReference>
<evidence type="ECO:0000313" key="5">
    <source>
        <dbReference type="Proteomes" id="UP001224661"/>
    </source>
</evidence>
<organism evidence="4 5">
    <name type="scientific">Streptomyces solicavernae</name>
    <dbReference type="NCBI Taxonomy" id="3043614"/>
    <lineage>
        <taxon>Bacteria</taxon>
        <taxon>Bacillati</taxon>
        <taxon>Actinomycetota</taxon>
        <taxon>Actinomycetes</taxon>
        <taxon>Kitasatosporales</taxon>
        <taxon>Streptomycetaceae</taxon>
        <taxon>Streptomyces</taxon>
    </lineage>
</organism>
<dbReference type="InterPro" id="IPR020841">
    <property type="entry name" value="PKS_Beta-ketoAc_synthase_dom"/>
</dbReference>
<dbReference type="Pfam" id="PF16197">
    <property type="entry name" value="KAsynt_C_assoc"/>
    <property type="match status" value="1"/>
</dbReference>
<evidence type="ECO:0000313" key="4">
    <source>
        <dbReference type="EMBL" id="MDI3389962.1"/>
    </source>
</evidence>
<dbReference type="SUPFAM" id="SSF53901">
    <property type="entry name" value="Thiolase-like"/>
    <property type="match status" value="1"/>
</dbReference>
<dbReference type="Pfam" id="PF00109">
    <property type="entry name" value="ketoacyl-synt"/>
    <property type="match status" value="1"/>
</dbReference>
<proteinExistence type="predicted"/>
<evidence type="ECO:0000256" key="2">
    <source>
        <dbReference type="ARBA" id="ARBA00022553"/>
    </source>
</evidence>
<evidence type="ECO:0000259" key="3">
    <source>
        <dbReference type="PROSITE" id="PS52004"/>
    </source>
</evidence>
<keyword evidence="2" id="KW-0597">Phosphoprotein</keyword>
<dbReference type="Proteomes" id="UP001224661">
    <property type="component" value="Unassembled WGS sequence"/>
</dbReference>
<dbReference type="PANTHER" id="PTHR43775:SF37">
    <property type="entry name" value="SI:DKEY-61P9.11"/>
    <property type="match status" value="1"/>
</dbReference>
<dbReference type="InterPro" id="IPR050091">
    <property type="entry name" value="PKS_NRPS_Biosynth_Enz"/>
</dbReference>
<keyword evidence="1" id="KW-0596">Phosphopantetheine</keyword>